<accession>A0A8S9FCR9</accession>
<evidence type="ECO:0000313" key="1">
    <source>
        <dbReference type="EMBL" id="KAF2530369.1"/>
    </source>
</evidence>
<organism evidence="1">
    <name type="scientific">Brassica cretica</name>
    <name type="common">Mustard</name>
    <dbReference type="NCBI Taxonomy" id="69181"/>
    <lineage>
        <taxon>Eukaryota</taxon>
        <taxon>Viridiplantae</taxon>
        <taxon>Streptophyta</taxon>
        <taxon>Embryophyta</taxon>
        <taxon>Tracheophyta</taxon>
        <taxon>Spermatophyta</taxon>
        <taxon>Magnoliopsida</taxon>
        <taxon>eudicotyledons</taxon>
        <taxon>Gunneridae</taxon>
        <taxon>Pentapetalae</taxon>
        <taxon>rosids</taxon>
        <taxon>malvids</taxon>
        <taxon>Brassicales</taxon>
        <taxon>Brassicaceae</taxon>
        <taxon>Brassiceae</taxon>
        <taxon>Brassica</taxon>
    </lineage>
</organism>
<dbReference type="EMBL" id="QGKY02002305">
    <property type="protein sequence ID" value="KAF2530369.1"/>
    <property type="molecule type" value="Genomic_DNA"/>
</dbReference>
<proteinExistence type="predicted"/>
<protein>
    <submittedName>
        <fullName evidence="1">Uncharacterized protein</fullName>
    </submittedName>
</protein>
<comment type="caution">
    <text evidence="1">The sequence shown here is derived from an EMBL/GenBank/DDBJ whole genome shotgun (WGS) entry which is preliminary data.</text>
</comment>
<name>A0A8S9FCR9_BRACR</name>
<sequence>MPSRPDENTGAVTAVLSYVEDEDQVAYHFINADKLVGFTLASSDGKTFQNFKVSSPAHISIICPLGDTARYRPRFLSLFPPPVSSPRTRIRAAYRPDENTGAVTAILSYVESTKRTYKLVGFTLASSDGKTFQNFKVSSPAHISIVCPLGDTARYGPQYV</sequence>
<dbReference type="AlphaFoldDB" id="A0A8S9FCR9"/>
<reference evidence="1" key="1">
    <citation type="submission" date="2019-12" db="EMBL/GenBank/DDBJ databases">
        <title>Genome sequencing and annotation of Brassica cretica.</title>
        <authorList>
            <person name="Studholme D.J."/>
            <person name="Sarris P.F."/>
        </authorList>
    </citation>
    <scope>NUCLEOTIDE SEQUENCE</scope>
    <source>
        <strain evidence="1">PFS-102/07</strain>
        <tissue evidence="1">Leaf</tissue>
    </source>
</reference>
<gene>
    <name evidence="1" type="ORF">F2Q70_00030338</name>
</gene>